<dbReference type="AlphaFoldDB" id="A0A2A3YNG0"/>
<dbReference type="InterPro" id="IPR041657">
    <property type="entry name" value="HTH_17"/>
</dbReference>
<evidence type="ECO:0000259" key="1">
    <source>
        <dbReference type="Pfam" id="PF12728"/>
    </source>
</evidence>
<comment type="caution">
    <text evidence="2">The sequence shown here is derived from an EMBL/GenBank/DDBJ whole genome shotgun (WGS) entry which is preliminary data.</text>
</comment>
<dbReference type="InterPro" id="IPR010093">
    <property type="entry name" value="SinI_DNA-bd"/>
</dbReference>
<accession>A0A2A3YNG0</accession>
<name>A0A2A3YNG0_9MICO</name>
<dbReference type="OrthoDB" id="3237625at2"/>
<proteinExistence type="predicted"/>
<reference evidence="2 3" key="1">
    <citation type="journal article" date="2017" name="Elife">
        <title>Extensive horizontal gene transfer in cheese-associated bacteria.</title>
        <authorList>
            <person name="Bonham K.S."/>
            <person name="Wolfe B.E."/>
            <person name="Dutton R.J."/>
        </authorList>
    </citation>
    <scope>NUCLEOTIDE SEQUENCE [LARGE SCALE GENOMIC DNA]</scope>
    <source>
        <strain evidence="2 3">341_9</strain>
    </source>
</reference>
<dbReference type="NCBIfam" id="TIGR01764">
    <property type="entry name" value="excise"/>
    <property type="match status" value="1"/>
</dbReference>
<evidence type="ECO:0000313" key="3">
    <source>
        <dbReference type="Proteomes" id="UP000218598"/>
    </source>
</evidence>
<evidence type="ECO:0000313" key="2">
    <source>
        <dbReference type="EMBL" id="PCC40824.1"/>
    </source>
</evidence>
<dbReference type="Proteomes" id="UP000218598">
    <property type="component" value="Unassembled WGS sequence"/>
</dbReference>
<gene>
    <name evidence="2" type="ORF">CIK66_02635</name>
</gene>
<organism evidence="2 3">
    <name type="scientific">Brachybacterium alimentarium</name>
    <dbReference type="NCBI Taxonomy" id="47845"/>
    <lineage>
        <taxon>Bacteria</taxon>
        <taxon>Bacillati</taxon>
        <taxon>Actinomycetota</taxon>
        <taxon>Actinomycetes</taxon>
        <taxon>Micrococcales</taxon>
        <taxon>Dermabacteraceae</taxon>
        <taxon>Brachybacterium</taxon>
    </lineage>
</organism>
<dbReference type="EMBL" id="NRGR01000005">
    <property type="protein sequence ID" value="PCC40824.1"/>
    <property type="molecule type" value="Genomic_DNA"/>
</dbReference>
<dbReference type="Pfam" id="PF12728">
    <property type="entry name" value="HTH_17"/>
    <property type="match status" value="1"/>
</dbReference>
<sequence length="169" mass="19101">MECMNSDWLTTGETASMLGVSRQHVVNLCDRGELHFSLAGTHRRVRRADVQHLLDPGLTREQEKSLWLHRAMLGPLMIDPNAVLDLARENIRAWLPQHREDGMAAGYLKQWLDVLDGGVDDVVESLTGTDEASCELRQNSPFAGVLPDADRRQALRSFREHWDHEHSAA</sequence>
<dbReference type="GO" id="GO:0003677">
    <property type="term" value="F:DNA binding"/>
    <property type="evidence" value="ECO:0007669"/>
    <property type="project" value="InterPro"/>
</dbReference>
<keyword evidence="3" id="KW-1185">Reference proteome</keyword>
<feature type="domain" description="Helix-turn-helix" evidence="1">
    <location>
        <begin position="8"/>
        <end position="54"/>
    </location>
</feature>
<protein>
    <submittedName>
        <fullName evidence="2">Excisionase</fullName>
    </submittedName>
</protein>